<name>A0ACC6L3D6_9SPHI</name>
<proteinExistence type="predicted"/>
<protein>
    <submittedName>
        <fullName evidence="1">Uncharacterized protein</fullName>
    </submittedName>
</protein>
<keyword evidence="2" id="KW-1185">Reference proteome</keyword>
<dbReference type="EMBL" id="JAVDTF010000006">
    <property type="protein sequence ID" value="MDR6786114.1"/>
    <property type="molecule type" value="Genomic_DNA"/>
</dbReference>
<comment type="caution">
    <text evidence="1">The sequence shown here is derived from an EMBL/GenBank/DDBJ whole genome shotgun (WGS) entry which is preliminary data.</text>
</comment>
<dbReference type="Proteomes" id="UP001246858">
    <property type="component" value="Unassembled WGS sequence"/>
</dbReference>
<sequence>MDSLNLKAAYIFGALACILGMGCKKLIEIDPPIDTVTTVEVFANDGLAISAMTGVYSLMINGAGSAPGAKFGFSMGLTTILGGMSSDELYHVNGPVAGTEYLYNTNRITELTSGTSDVIWNSAYKVIYGTNAVIEGIAASTSEALHNDVKTELTGQARFVRAFCYFYLTNFFGDVPMVLTVDFNKTRNLARMSQKEVYQQIISDLKEAQAVLPEDYSAGYGERIIPNKWAATLLLARVYLYTGDYANAAAQAAAVINHTSLYELEPDLNGVFLTGSREAVWQLKQTNEHSSLKNATTEGHVFLPNGGSPEYGLTNQLLSGFETNDQRKLAWTGNVVFSGRNYNYPAKYKTGRSNGVVRQPSPEYYTTLRLAEAYLIRAEAIANGAPGGTTLAIADLNTLRDRAGLDDLSNDLSQQELITAVAKENQIEFFAEWGHRWFDLKRTGKASAVLSAIPLKQPWAGDYQLLYPIPASEIIRDHFLIQNPMY</sequence>
<evidence type="ECO:0000313" key="1">
    <source>
        <dbReference type="EMBL" id="MDR6786114.1"/>
    </source>
</evidence>
<reference evidence="1" key="1">
    <citation type="submission" date="2023-07" db="EMBL/GenBank/DDBJ databases">
        <title>Sorghum-associated microbial communities from plants grown in Nebraska, USA.</title>
        <authorList>
            <person name="Schachtman D."/>
        </authorList>
    </citation>
    <scope>NUCLEOTIDE SEQUENCE</scope>
    <source>
        <strain evidence="1">2697</strain>
    </source>
</reference>
<gene>
    <name evidence="1" type="ORF">J2X78_004707</name>
</gene>
<evidence type="ECO:0000313" key="2">
    <source>
        <dbReference type="Proteomes" id="UP001246858"/>
    </source>
</evidence>
<accession>A0ACC6L3D6</accession>
<organism evidence="1 2">
    <name type="scientific">Pedobacter africanus</name>
    <dbReference type="NCBI Taxonomy" id="151894"/>
    <lineage>
        <taxon>Bacteria</taxon>
        <taxon>Pseudomonadati</taxon>
        <taxon>Bacteroidota</taxon>
        <taxon>Sphingobacteriia</taxon>
        <taxon>Sphingobacteriales</taxon>
        <taxon>Sphingobacteriaceae</taxon>
        <taxon>Pedobacter</taxon>
    </lineage>
</organism>